<sequence length="136" mass="14853">MEKSFVNPPGLPKWTQAFSQIATVNNGGMTTIYLSGQVSVNQHNELIGENNLSKQADQAFRNLQLALGSVGATTRDVVKINIYVKNYKQEDAMVVGDAFRRAFPFENLPASTWIGVQSLALEGLLIEIDVIAVVAE</sequence>
<proteinExistence type="inferred from homology"/>
<accession>A0A7C9F6C8</accession>
<comment type="similarity">
    <text evidence="1">Belongs to the RutC family.</text>
</comment>
<evidence type="ECO:0000256" key="1">
    <source>
        <dbReference type="ARBA" id="ARBA00010552"/>
    </source>
</evidence>
<dbReference type="EMBL" id="WHLY01000004">
    <property type="protein sequence ID" value="MPR37205.1"/>
    <property type="molecule type" value="Genomic_DNA"/>
</dbReference>
<dbReference type="Proteomes" id="UP000479293">
    <property type="component" value="Unassembled WGS sequence"/>
</dbReference>
<dbReference type="InterPro" id="IPR035959">
    <property type="entry name" value="RutC-like_sf"/>
</dbReference>
<name>A0A7C9F6C8_9BACT</name>
<dbReference type="Gene3D" id="3.30.1330.40">
    <property type="entry name" value="RutC-like"/>
    <property type="match status" value="1"/>
</dbReference>
<gene>
    <name evidence="2" type="ORF">GBK04_28685</name>
</gene>
<organism evidence="2 3">
    <name type="scientific">Salmonirosea aquatica</name>
    <dbReference type="NCBI Taxonomy" id="2654236"/>
    <lineage>
        <taxon>Bacteria</taxon>
        <taxon>Pseudomonadati</taxon>
        <taxon>Bacteroidota</taxon>
        <taxon>Cytophagia</taxon>
        <taxon>Cytophagales</taxon>
        <taxon>Spirosomataceae</taxon>
        <taxon>Salmonirosea</taxon>
    </lineage>
</organism>
<dbReference type="CDD" id="cd00448">
    <property type="entry name" value="YjgF_YER057c_UK114_family"/>
    <property type="match status" value="1"/>
</dbReference>
<evidence type="ECO:0000313" key="3">
    <source>
        <dbReference type="Proteomes" id="UP000479293"/>
    </source>
</evidence>
<dbReference type="SUPFAM" id="SSF55298">
    <property type="entry name" value="YjgF-like"/>
    <property type="match status" value="1"/>
</dbReference>
<dbReference type="Pfam" id="PF01042">
    <property type="entry name" value="Ribonuc_L-PSP"/>
    <property type="match status" value="1"/>
</dbReference>
<reference evidence="2 3" key="1">
    <citation type="submission" date="2019-10" db="EMBL/GenBank/DDBJ databases">
        <title>Draft Genome Sequence of Cytophagaceae sp. SJW1-29.</title>
        <authorList>
            <person name="Choi A."/>
        </authorList>
    </citation>
    <scope>NUCLEOTIDE SEQUENCE [LARGE SCALE GENOMIC DNA]</scope>
    <source>
        <strain evidence="2 3">SJW1-29</strain>
    </source>
</reference>
<comment type="caution">
    <text evidence="2">The sequence shown here is derived from an EMBL/GenBank/DDBJ whole genome shotgun (WGS) entry which is preliminary data.</text>
</comment>
<protein>
    <submittedName>
        <fullName evidence="2">RidA family protein</fullName>
    </submittedName>
</protein>
<dbReference type="GO" id="GO:0005829">
    <property type="term" value="C:cytosol"/>
    <property type="evidence" value="ECO:0007669"/>
    <property type="project" value="TreeGrafter"/>
</dbReference>
<dbReference type="RefSeq" id="WP_152766508.1">
    <property type="nucleotide sequence ID" value="NZ_WHLY01000004.1"/>
</dbReference>
<evidence type="ECO:0000313" key="2">
    <source>
        <dbReference type="EMBL" id="MPR37205.1"/>
    </source>
</evidence>
<keyword evidence="3" id="KW-1185">Reference proteome</keyword>
<dbReference type="PANTHER" id="PTHR11803">
    <property type="entry name" value="2-IMINOBUTANOATE/2-IMINOPROPANOATE DEAMINASE RIDA"/>
    <property type="match status" value="1"/>
</dbReference>
<dbReference type="GO" id="GO:0019239">
    <property type="term" value="F:deaminase activity"/>
    <property type="evidence" value="ECO:0007669"/>
    <property type="project" value="TreeGrafter"/>
</dbReference>
<dbReference type="InterPro" id="IPR006175">
    <property type="entry name" value="YjgF/YER057c/UK114"/>
</dbReference>
<dbReference type="AlphaFoldDB" id="A0A7C9F6C8"/>
<dbReference type="PANTHER" id="PTHR11803:SF58">
    <property type="entry name" value="PROTEIN HMF1-RELATED"/>
    <property type="match status" value="1"/>
</dbReference>